<evidence type="ECO:0000313" key="11">
    <source>
        <dbReference type="EMBL" id="QSB17235.1"/>
    </source>
</evidence>
<dbReference type="PANTHER" id="PTHR43895">
    <property type="entry name" value="CALCIUM/CALMODULIN-DEPENDENT PROTEIN KINASE KINASE-RELATED"/>
    <property type="match status" value="1"/>
</dbReference>
<dbReference type="SMART" id="SM00220">
    <property type="entry name" value="S_TKc"/>
    <property type="match status" value="1"/>
</dbReference>
<dbReference type="SUPFAM" id="SSF47789">
    <property type="entry name" value="C-terminal domain of RNA polymerase alpha subunit"/>
    <property type="match status" value="1"/>
</dbReference>
<proteinExistence type="predicted"/>
<keyword evidence="3" id="KW-0808">Transferase</keyword>
<evidence type="ECO:0000256" key="1">
    <source>
        <dbReference type="ARBA" id="ARBA00012513"/>
    </source>
</evidence>
<dbReference type="PANTHER" id="PTHR43895:SF32">
    <property type="entry name" value="SERINE_THREONINE-PROTEIN KINASE CHK1"/>
    <property type="match status" value="1"/>
</dbReference>
<gene>
    <name evidence="11" type="primary">pglW</name>
    <name evidence="11" type="ORF">JQS43_10585</name>
</gene>
<keyword evidence="12" id="KW-1185">Reference proteome</keyword>
<evidence type="ECO:0000256" key="5">
    <source>
        <dbReference type="ARBA" id="ARBA00022777"/>
    </source>
</evidence>
<comment type="catalytic activity">
    <reaction evidence="7">
        <text>L-threonyl-[protein] + ATP = O-phospho-L-threonyl-[protein] + ADP + H(+)</text>
        <dbReference type="Rhea" id="RHEA:46608"/>
        <dbReference type="Rhea" id="RHEA-COMP:11060"/>
        <dbReference type="Rhea" id="RHEA-COMP:11605"/>
        <dbReference type="ChEBI" id="CHEBI:15378"/>
        <dbReference type="ChEBI" id="CHEBI:30013"/>
        <dbReference type="ChEBI" id="CHEBI:30616"/>
        <dbReference type="ChEBI" id="CHEBI:61977"/>
        <dbReference type="ChEBI" id="CHEBI:456216"/>
        <dbReference type="EC" id="2.7.11.1"/>
    </reaction>
</comment>
<dbReference type="EMBL" id="CP070499">
    <property type="protein sequence ID" value="QSB17235.1"/>
    <property type="molecule type" value="Genomic_DNA"/>
</dbReference>
<name>A0A895YMP0_9ACTN</name>
<keyword evidence="4" id="KW-0547">Nucleotide-binding</keyword>
<dbReference type="Gene3D" id="1.10.150.20">
    <property type="entry name" value="5' to 3' exonuclease, C-terminal subdomain"/>
    <property type="match status" value="1"/>
</dbReference>
<feature type="domain" description="NERD" evidence="10">
    <location>
        <begin position="14"/>
        <end position="132"/>
    </location>
</feature>
<evidence type="ECO:0000256" key="6">
    <source>
        <dbReference type="ARBA" id="ARBA00022840"/>
    </source>
</evidence>
<evidence type="ECO:0000256" key="7">
    <source>
        <dbReference type="ARBA" id="ARBA00047899"/>
    </source>
</evidence>
<evidence type="ECO:0000256" key="8">
    <source>
        <dbReference type="ARBA" id="ARBA00048679"/>
    </source>
</evidence>
<evidence type="ECO:0000259" key="9">
    <source>
        <dbReference type="PROSITE" id="PS50011"/>
    </source>
</evidence>
<evidence type="ECO:0000256" key="4">
    <source>
        <dbReference type="ARBA" id="ARBA00022741"/>
    </source>
</evidence>
<evidence type="ECO:0000256" key="3">
    <source>
        <dbReference type="ARBA" id="ARBA00022679"/>
    </source>
</evidence>
<dbReference type="GO" id="GO:0003677">
    <property type="term" value="F:DNA binding"/>
    <property type="evidence" value="ECO:0007669"/>
    <property type="project" value="InterPro"/>
</dbReference>
<dbReference type="PROSITE" id="PS50011">
    <property type="entry name" value="PROTEIN_KINASE_DOM"/>
    <property type="match status" value="2"/>
</dbReference>
<accession>A0A895YMP0</accession>
<dbReference type="Pfam" id="PF03118">
    <property type="entry name" value="RNA_pol_A_CTD"/>
    <property type="match status" value="1"/>
</dbReference>
<dbReference type="Pfam" id="PF00069">
    <property type="entry name" value="Pkinase"/>
    <property type="match status" value="2"/>
</dbReference>
<dbReference type="SUPFAM" id="SSF56112">
    <property type="entry name" value="Protein kinase-like (PK-like)"/>
    <property type="match status" value="2"/>
</dbReference>
<sequence length="1390" mass="150856">MDESSPRWEQINPSDFEHERQGLRELASYLPDTDPFHVWANVEFVGTDGSINEVDALVLTPSGLYVLELKHWRGEIAGDGSHWVRRMQRGRLNPVDNPSILANRKAKRLAGLIRHYARQQGKDRQAPYVRAAIFLHAEDMRATQLDEIGRQHVYGLDGRESDSGLPSLKHFLLARPRNSDHLVDAALGRQIVELVRGAKIKPSVAERKVGQLILHPRPFAEGVGWQDFLAGHVMDTALVRRVRFYLTSRAPSEEVPVIRRAAEREFRLLQGIYHPGIARAGDLVDHPWGPAVVFDHKQEWVRFDQWLVQHDERLTMAQRLQLLQDLAEIVDYAHSRRLAHRALHPQAIYVKDPESSRPGLVVTDWLAGGRLAGATKVTRLSSSIDGAGLELFFDDEARRYQAPEAVHRSDAPGAQLDVFSLGTIAYRMFAGSAPTSTPEELTSAVRDSGLQLAAVADAIPVSLATLVYDATRGDPAQRQRTVAEFLAGLEAVWEELTAPDPEPVVDPLEARKGDVLDGGFTVVRRLGSGATATALLVTPPEAEAGVPAAERPASHRELVLKVARDEQHADRLAAEARALRTMRSHWQVAALVDGPLAIGGRTTLLLESAGTQTLAEDLAGGRRLALDLLERYGRDLMDIVTFLEGEGVWHRDIKPANLASRPRPKDRQPHLCIFDFSLAATPADQITAGTAHYLDPFLGPPRRLRYDAAAERFAAAVTLYEMATGTLPRWGDGANPAAISEEVSLDPASFDPAIADRLIGFFSRALAREVAARFDTAEEMADSWRMIFKDIPESPPEPQQEPAVTPESTLDDVGLTARARSALERLGLHTVGELLACSPSELTRAKGVPDATRKEILAQARGLRAQLPAEPPPPAEPTTAAYGVEALCATLLPGERAKHRANVEVLLGQAPASDGSFLGWLSQSDAAKFVDLKQPQISTLLRQQAKSWLANPDLTQVRDEIVALLDARGAVMSAGELAEALKAARGSFTVEPKGTSQTLGLVRAAVEAELTRGGDARLATHRIRGGDRAATTVLVGREPDDPDAETTAADLLAYAVRLGRRAEELAQQDPLPTRARAVESLRAIAAPETMPALGDARLLQLAAAASNDAADVNAQGQLYPVGMAVARTLRLAAGSLVGQRLPADEVRARVRARFPRAEELPTSRLDLDGLLAACDVPLAWDSTKQEYAPPTVGVGNTSTRLTSTVTPVLRLGDAEEADAKLAAAVDRPGFLAVLTPLRQLAVARRALLGRFPLTEVNVTAIMLERLRALDYPWEAVVAADSGPPTDPDFRSLADLVQHEVVPAVEEALATPAPVLLTDAAPLARYDALGVVQQLADPTRPRPAARLLLAPARRPVPAMLDDVQLPLTSPTNQSIWLPDTWVSLVEVVGRS</sequence>
<dbReference type="EC" id="2.7.11.1" evidence="1"/>
<dbReference type="InterPro" id="IPR000719">
    <property type="entry name" value="Prot_kinase_dom"/>
</dbReference>
<feature type="domain" description="Protein kinase" evidence="9">
    <location>
        <begin position="213"/>
        <end position="492"/>
    </location>
</feature>
<reference evidence="11" key="1">
    <citation type="submission" date="2021-02" db="EMBL/GenBank/DDBJ databases">
        <title>Natrosporangium hydrolyticum gen. nov., sp. nov, a haloalkaliphilic actinobacterium from a soda solonchak soil.</title>
        <authorList>
            <person name="Sorokin D.Y."/>
            <person name="Khijniak T.V."/>
            <person name="Zakharycheva A.P."/>
            <person name="Boueva O.V."/>
            <person name="Ariskina E.V."/>
            <person name="Hahnke R.L."/>
            <person name="Bunk B."/>
            <person name="Sproer C."/>
            <person name="Schumann P."/>
            <person name="Evtushenko L.I."/>
            <person name="Kublanov I.V."/>
        </authorList>
    </citation>
    <scope>NUCLEOTIDE SEQUENCE</scope>
    <source>
        <strain evidence="11">DSM 106523</strain>
    </source>
</reference>
<keyword evidence="6" id="KW-0067">ATP-binding</keyword>
<dbReference type="KEGG" id="nhy:JQS43_10585"/>
<dbReference type="Gene3D" id="1.10.510.10">
    <property type="entry name" value="Transferase(Phosphotransferase) domain 1"/>
    <property type="match status" value="2"/>
</dbReference>
<dbReference type="InterPro" id="IPR011260">
    <property type="entry name" value="RNAP_asu_C"/>
</dbReference>
<comment type="catalytic activity">
    <reaction evidence="8">
        <text>L-seryl-[protein] + ATP = O-phospho-L-seryl-[protein] + ADP + H(+)</text>
        <dbReference type="Rhea" id="RHEA:17989"/>
        <dbReference type="Rhea" id="RHEA-COMP:9863"/>
        <dbReference type="Rhea" id="RHEA-COMP:11604"/>
        <dbReference type="ChEBI" id="CHEBI:15378"/>
        <dbReference type="ChEBI" id="CHEBI:29999"/>
        <dbReference type="ChEBI" id="CHEBI:30616"/>
        <dbReference type="ChEBI" id="CHEBI:83421"/>
        <dbReference type="ChEBI" id="CHEBI:456216"/>
        <dbReference type="EC" id="2.7.11.1"/>
    </reaction>
</comment>
<keyword evidence="5 11" id="KW-0418">Kinase</keyword>
<feature type="domain" description="Protein kinase" evidence="9">
    <location>
        <begin position="520"/>
        <end position="785"/>
    </location>
</feature>
<dbReference type="GO" id="GO:0003899">
    <property type="term" value="F:DNA-directed RNA polymerase activity"/>
    <property type="evidence" value="ECO:0007669"/>
    <property type="project" value="InterPro"/>
</dbReference>
<dbReference type="Proteomes" id="UP000662857">
    <property type="component" value="Chromosome"/>
</dbReference>
<evidence type="ECO:0000259" key="10">
    <source>
        <dbReference type="PROSITE" id="PS50965"/>
    </source>
</evidence>
<dbReference type="PROSITE" id="PS50965">
    <property type="entry name" value="NERD"/>
    <property type="match status" value="1"/>
</dbReference>
<evidence type="ECO:0000313" key="12">
    <source>
        <dbReference type="Proteomes" id="UP000662857"/>
    </source>
</evidence>
<evidence type="ECO:0000256" key="2">
    <source>
        <dbReference type="ARBA" id="ARBA00022527"/>
    </source>
</evidence>
<dbReference type="GO" id="GO:0007165">
    <property type="term" value="P:signal transduction"/>
    <property type="evidence" value="ECO:0007669"/>
    <property type="project" value="TreeGrafter"/>
</dbReference>
<keyword evidence="2" id="KW-0723">Serine/threonine-protein kinase</keyword>
<dbReference type="InterPro" id="IPR049832">
    <property type="entry name" value="BREX_PglW"/>
</dbReference>
<dbReference type="InterPro" id="IPR011528">
    <property type="entry name" value="NERD"/>
</dbReference>
<organism evidence="11 12">
    <name type="scientific">Natronosporangium hydrolyticum</name>
    <dbReference type="NCBI Taxonomy" id="2811111"/>
    <lineage>
        <taxon>Bacteria</taxon>
        <taxon>Bacillati</taxon>
        <taxon>Actinomycetota</taxon>
        <taxon>Actinomycetes</taxon>
        <taxon>Micromonosporales</taxon>
        <taxon>Micromonosporaceae</taxon>
        <taxon>Natronosporangium</taxon>
    </lineage>
</organism>
<dbReference type="InterPro" id="IPR011009">
    <property type="entry name" value="Kinase-like_dom_sf"/>
</dbReference>
<dbReference type="NCBIfam" id="NF033442">
    <property type="entry name" value="BREX_PglW"/>
    <property type="match status" value="1"/>
</dbReference>
<dbReference type="GO" id="GO:0006351">
    <property type="term" value="P:DNA-templated transcription"/>
    <property type="evidence" value="ECO:0007669"/>
    <property type="project" value="InterPro"/>
</dbReference>
<protein>
    <recommendedName>
        <fullName evidence="1">non-specific serine/threonine protein kinase</fullName>
        <ecNumber evidence="1">2.7.11.1</ecNumber>
    </recommendedName>
</protein>
<dbReference type="GO" id="GO:0005524">
    <property type="term" value="F:ATP binding"/>
    <property type="evidence" value="ECO:0007669"/>
    <property type="project" value="UniProtKB-KW"/>
</dbReference>
<dbReference type="GO" id="GO:0004674">
    <property type="term" value="F:protein serine/threonine kinase activity"/>
    <property type="evidence" value="ECO:0007669"/>
    <property type="project" value="UniProtKB-KW"/>
</dbReference>
<dbReference type="Pfam" id="PF08378">
    <property type="entry name" value="NERD"/>
    <property type="match status" value="1"/>
</dbReference>